<dbReference type="PANTHER" id="PTHR21600:SF83">
    <property type="entry name" value="PSEUDOURIDYLATE SYNTHASE RPUSD4, MITOCHONDRIAL"/>
    <property type="match status" value="1"/>
</dbReference>
<dbReference type="EMBL" id="JADKFW010000021">
    <property type="protein sequence ID" value="MBK9719623.1"/>
    <property type="molecule type" value="Genomic_DNA"/>
</dbReference>
<dbReference type="Proteomes" id="UP000808349">
    <property type="component" value="Unassembled WGS sequence"/>
</dbReference>
<sequence>MEKYPGLLSQGDETGDPNLVDIIKDYLRVKYSKPGEIYVGLLQRIDRPVGGIMVVAKTSKAFTRLHDQIKGRTVDKFYLAMSKSAPPKEEDLLFNYLLKDSKINRTTVHDIEVPGSKEAKLRYKLLGQKDDKFIFQIKLITGRSHQIRAQMANIGCPLMGDVKYGNVLQKPAYNLCLYAYHISFVHPVQKIKMTFTNFPKGSGYWTGMESFFPREETLLPQNI</sequence>
<dbReference type="GO" id="GO:0140098">
    <property type="term" value="F:catalytic activity, acting on RNA"/>
    <property type="evidence" value="ECO:0007669"/>
    <property type="project" value="UniProtKB-ARBA"/>
</dbReference>
<evidence type="ECO:0000256" key="1">
    <source>
        <dbReference type="ARBA" id="ARBA00010876"/>
    </source>
</evidence>
<evidence type="ECO:0000256" key="2">
    <source>
        <dbReference type="ARBA" id="ARBA00023235"/>
    </source>
</evidence>
<dbReference type="CDD" id="cd02869">
    <property type="entry name" value="PseudoU_synth_RluA_like"/>
    <property type="match status" value="1"/>
</dbReference>
<evidence type="ECO:0000313" key="4">
    <source>
        <dbReference type="EMBL" id="MBK9719623.1"/>
    </source>
</evidence>
<dbReference type="InterPro" id="IPR050188">
    <property type="entry name" value="RluA_PseudoU_synthase"/>
</dbReference>
<reference evidence="4 5" key="1">
    <citation type="submission" date="2020-10" db="EMBL/GenBank/DDBJ databases">
        <title>Connecting structure to function with the recovery of over 1000 high-quality activated sludge metagenome-assembled genomes encoding full-length rRNA genes using long-read sequencing.</title>
        <authorList>
            <person name="Singleton C.M."/>
            <person name="Petriglieri F."/>
            <person name="Kristensen J.M."/>
            <person name="Kirkegaard R.H."/>
            <person name="Michaelsen T.Y."/>
            <person name="Andersen M.H."/>
            <person name="Karst S.M."/>
            <person name="Dueholm M.S."/>
            <person name="Nielsen P.H."/>
            <person name="Albertsen M."/>
        </authorList>
    </citation>
    <scope>NUCLEOTIDE SEQUENCE [LARGE SCALE GENOMIC DNA]</scope>
    <source>
        <strain evidence="4">Ribe_18-Q3-R11-54_BAT3C.373</strain>
    </source>
</reference>
<evidence type="ECO:0000259" key="3">
    <source>
        <dbReference type="Pfam" id="PF00849"/>
    </source>
</evidence>
<gene>
    <name evidence="4" type="ORF">IPO85_19320</name>
</gene>
<dbReference type="InterPro" id="IPR020103">
    <property type="entry name" value="PsdUridine_synth_cat_dom_sf"/>
</dbReference>
<organism evidence="4 5">
    <name type="scientific">Candidatus Defluviibacterium haderslevense</name>
    <dbReference type="NCBI Taxonomy" id="2981993"/>
    <lineage>
        <taxon>Bacteria</taxon>
        <taxon>Pseudomonadati</taxon>
        <taxon>Bacteroidota</taxon>
        <taxon>Saprospiria</taxon>
        <taxon>Saprospirales</taxon>
        <taxon>Saprospiraceae</taxon>
        <taxon>Candidatus Defluviibacterium</taxon>
    </lineage>
</organism>
<dbReference type="PANTHER" id="PTHR21600">
    <property type="entry name" value="MITOCHONDRIAL RNA PSEUDOURIDINE SYNTHASE"/>
    <property type="match status" value="1"/>
</dbReference>
<protein>
    <submittedName>
        <fullName evidence="4">RNA pseudouridine synthase</fullName>
    </submittedName>
</protein>
<dbReference type="GO" id="GO:0001522">
    <property type="term" value="P:pseudouridine synthesis"/>
    <property type="evidence" value="ECO:0007669"/>
    <property type="project" value="InterPro"/>
</dbReference>
<accession>A0A9D7XJF6</accession>
<dbReference type="AlphaFoldDB" id="A0A9D7XJF6"/>
<feature type="domain" description="Pseudouridine synthase RsuA/RluA-like" evidence="3">
    <location>
        <begin position="2"/>
        <end position="152"/>
    </location>
</feature>
<dbReference type="GO" id="GO:0009982">
    <property type="term" value="F:pseudouridine synthase activity"/>
    <property type="evidence" value="ECO:0007669"/>
    <property type="project" value="InterPro"/>
</dbReference>
<comment type="caution">
    <text evidence="4">The sequence shown here is derived from an EMBL/GenBank/DDBJ whole genome shotgun (WGS) entry which is preliminary data.</text>
</comment>
<dbReference type="SUPFAM" id="SSF55120">
    <property type="entry name" value="Pseudouridine synthase"/>
    <property type="match status" value="1"/>
</dbReference>
<keyword evidence="2" id="KW-0413">Isomerase</keyword>
<dbReference type="InterPro" id="IPR006145">
    <property type="entry name" value="PsdUridine_synth_RsuA/RluA"/>
</dbReference>
<comment type="similarity">
    <text evidence="1">Belongs to the pseudouridine synthase RluA family.</text>
</comment>
<dbReference type="Pfam" id="PF00849">
    <property type="entry name" value="PseudoU_synth_2"/>
    <property type="match status" value="1"/>
</dbReference>
<evidence type="ECO:0000313" key="5">
    <source>
        <dbReference type="Proteomes" id="UP000808349"/>
    </source>
</evidence>
<proteinExistence type="inferred from homology"/>
<dbReference type="Gene3D" id="3.30.2350.10">
    <property type="entry name" value="Pseudouridine synthase"/>
    <property type="match status" value="1"/>
</dbReference>
<name>A0A9D7XJF6_9BACT</name>
<dbReference type="GO" id="GO:0003723">
    <property type="term" value="F:RNA binding"/>
    <property type="evidence" value="ECO:0007669"/>
    <property type="project" value="InterPro"/>
</dbReference>
<dbReference type="GO" id="GO:0006396">
    <property type="term" value="P:RNA processing"/>
    <property type="evidence" value="ECO:0007669"/>
    <property type="project" value="UniProtKB-ARBA"/>
</dbReference>